<keyword evidence="4 15" id="KW-0227">DNA damage</keyword>
<dbReference type="Pfam" id="PF19833">
    <property type="entry name" value="RecG_dom3_C"/>
    <property type="match status" value="1"/>
</dbReference>
<evidence type="ECO:0000313" key="18">
    <source>
        <dbReference type="EMBL" id="OGD98300.1"/>
    </source>
</evidence>
<reference evidence="18 19" key="1">
    <citation type="journal article" date="2016" name="Nat. Commun.">
        <title>Thousands of microbial genomes shed light on interconnected biogeochemical processes in an aquifer system.</title>
        <authorList>
            <person name="Anantharaman K."/>
            <person name="Brown C.T."/>
            <person name="Hug L.A."/>
            <person name="Sharon I."/>
            <person name="Castelle C.J."/>
            <person name="Probst A.J."/>
            <person name="Thomas B.C."/>
            <person name="Singh A."/>
            <person name="Wilkins M.J."/>
            <person name="Karaoz U."/>
            <person name="Brodie E.L."/>
            <person name="Williams K.H."/>
            <person name="Hubbard S.S."/>
            <person name="Banfield J.F."/>
        </authorList>
    </citation>
    <scope>NUCLEOTIDE SEQUENCE [LARGE SCALE GENOMIC DNA]</scope>
</reference>
<dbReference type="Gene3D" id="2.40.50.140">
    <property type="entry name" value="Nucleic acid-binding proteins"/>
    <property type="match status" value="1"/>
</dbReference>
<dbReference type="CDD" id="cd04488">
    <property type="entry name" value="RecG_wedge_OBF"/>
    <property type="match status" value="1"/>
</dbReference>
<dbReference type="InterPro" id="IPR027417">
    <property type="entry name" value="P-loop_NTPase"/>
</dbReference>
<evidence type="ECO:0000256" key="11">
    <source>
        <dbReference type="ARBA" id="ARBA00023235"/>
    </source>
</evidence>
<dbReference type="Pfam" id="PF00271">
    <property type="entry name" value="Helicase_C"/>
    <property type="match status" value="1"/>
</dbReference>
<dbReference type="NCBIfam" id="NF008165">
    <property type="entry name" value="PRK10917.1-3"/>
    <property type="match status" value="1"/>
</dbReference>
<dbReference type="Proteomes" id="UP000176740">
    <property type="component" value="Unassembled WGS sequence"/>
</dbReference>
<dbReference type="GO" id="GO:0005524">
    <property type="term" value="F:ATP binding"/>
    <property type="evidence" value="ECO:0007669"/>
    <property type="project" value="UniProtKB-KW"/>
</dbReference>
<name>A0A1F5H2B4_9BACT</name>
<dbReference type="STRING" id="1797725.A3A49_01255"/>
<evidence type="ECO:0000256" key="12">
    <source>
        <dbReference type="ARBA" id="ARBA00034617"/>
    </source>
</evidence>
<evidence type="ECO:0000256" key="10">
    <source>
        <dbReference type="ARBA" id="ARBA00023204"/>
    </source>
</evidence>
<evidence type="ECO:0000256" key="2">
    <source>
        <dbReference type="ARBA" id="ARBA00017846"/>
    </source>
</evidence>
<dbReference type="InterPro" id="IPR004609">
    <property type="entry name" value="ATP-dep_DNA_helicase_RecG"/>
</dbReference>
<dbReference type="InterPro" id="IPR045562">
    <property type="entry name" value="RecG_dom3_C"/>
</dbReference>
<evidence type="ECO:0000256" key="6">
    <source>
        <dbReference type="ARBA" id="ARBA00022806"/>
    </source>
</evidence>
<dbReference type="Gene3D" id="3.40.50.300">
    <property type="entry name" value="P-loop containing nucleotide triphosphate hydrolases"/>
    <property type="match status" value="2"/>
</dbReference>
<keyword evidence="10 15" id="KW-0234">DNA repair</keyword>
<evidence type="ECO:0000256" key="13">
    <source>
        <dbReference type="ARBA" id="ARBA00034808"/>
    </source>
</evidence>
<dbReference type="GO" id="GO:0043138">
    <property type="term" value="F:3'-5' DNA helicase activity"/>
    <property type="evidence" value="ECO:0007669"/>
    <property type="project" value="UniProtKB-EC"/>
</dbReference>
<evidence type="ECO:0000256" key="5">
    <source>
        <dbReference type="ARBA" id="ARBA00022801"/>
    </source>
</evidence>
<keyword evidence="5 15" id="KW-0378">Hydrolase</keyword>
<evidence type="ECO:0000259" key="16">
    <source>
        <dbReference type="PROSITE" id="PS51192"/>
    </source>
</evidence>
<proteinExistence type="inferred from homology"/>
<dbReference type="NCBIfam" id="NF008168">
    <property type="entry name" value="PRK10917.2-2"/>
    <property type="match status" value="1"/>
</dbReference>
<keyword evidence="3 15" id="KW-0547">Nucleotide-binding</keyword>
<dbReference type="GO" id="GO:0006281">
    <property type="term" value="P:DNA repair"/>
    <property type="evidence" value="ECO:0007669"/>
    <property type="project" value="UniProtKB-UniRule"/>
</dbReference>
<dbReference type="Pfam" id="PF00270">
    <property type="entry name" value="DEAD"/>
    <property type="match status" value="1"/>
</dbReference>
<evidence type="ECO:0000256" key="3">
    <source>
        <dbReference type="ARBA" id="ARBA00022741"/>
    </source>
</evidence>
<evidence type="ECO:0000259" key="17">
    <source>
        <dbReference type="PROSITE" id="PS51194"/>
    </source>
</evidence>
<evidence type="ECO:0000256" key="7">
    <source>
        <dbReference type="ARBA" id="ARBA00022840"/>
    </source>
</evidence>
<dbReference type="GO" id="GO:0006310">
    <property type="term" value="P:DNA recombination"/>
    <property type="evidence" value="ECO:0007669"/>
    <property type="project" value="UniProtKB-UniRule"/>
</dbReference>
<evidence type="ECO:0000313" key="19">
    <source>
        <dbReference type="Proteomes" id="UP000176740"/>
    </source>
</evidence>
<dbReference type="Pfam" id="PF17191">
    <property type="entry name" value="RecG_wedge"/>
    <property type="match status" value="1"/>
</dbReference>
<comment type="function">
    <text evidence="15">Plays a critical role in recombination and DNA repair. Helps process Holliday junction intermediates to mature products by catalyzing branch migration. Has replication fork regression activity, unwinds stalled or blocked replication forks to make a HJ that can be resolved. Has a DNA unwinding activity characteristic of a DNA helicase with 3'-5' polarity.</text>
</comment>
<dbReference type="EC" id="5.6.2.4" evidence="13 15"/>
<keyword evidence="7 15" id="KW-0067">ATP-binding</keyword>
<dbReference type="NCBIfam" id="TIGR00643">
    <property type="entry name" value="recG"/>
    <property type="match status" value="1"/>
</dbReference>
<dbReference type="PROSITE" id="PS51192">
    <property type="entry name" value="HELICASE_ATP_BIND_1"/>
    <property type="match status" value="1"/>
</dbReference>
<gene>
    <name evidence="18" type="ORF">A3A49_01255</name>
</gene>
<keyword evidence="9 15" id="KW-0233">DNA recombination</keyword>
<evidence type="ECO:0000256" key="14">
    <source>
        <dbReference type="ARBA" id="ARBA00048988"/>
    </source>
</evidence>
<dbReference type="SUPFAM" id="SSF52540">
    <property type="entry name" value="P-loop containing nucleoside triphosphate hydrolases"/>
    <property type="match status" value="2"/>
</dbReference>
<feature type="domain" description="Helicase C-terminal" evidence="17">
    <location>
        <begin position="463"/>
        <end position="629"/>
    </location>
</feature>
<evidence type="ECO:0000256" key="15">
    <source>
        <dbReference type="RuleBase" id="RU363016"/>
    </source>
</evidence>
<dbReference type="EMBL" id="MFBO01000012">
    <property type="protein sequence ID" value="OGD98300.1"/>
    <property type="molecule type" value="Genomic_DNA"/>
</dbReference>
<comment type="catalytic activity">
    <reaction evidence="14 15">
        <text>ATP + H2O = ADP + phosphate + H(+)</text>
        <dbReference type="Rhea" id="RHEA:13065"/>
        <dbReference type="ChEBI" id="CHEBI:15377"/>
        <dbReference type="ChEBI" id="CHEBI:15378"/>
        <dbReference type="ChEBI" id="CHEBI:30616"/>
        <dbReference type="ChEBI" id="CHEBI:43474"/>
        <dbReference type="ChEBI" id="CHEBI:456216"/>
        <dbReference type="EC" id="5.6.2.4"/>
    </reaction>
</comment>
<dbReference type="InterPro" id="IPR011545">
    <property type="entry name" value="DEAD/DEAH_box_helicase_dom"/>
</dbReference>
<comment type="similarity">
    <text evidence="1 15">Belongs to the helicase family. RecG subfamily.</text>
</comment>
<evidence type="ECO:0000256" key="8">
    <source>
        <dbReference type="ARBA" id="ARBA00023125"/>
    </source>
</evidence>
<keyword evidence="8" id="KW-0238">DNA-binding</keyword>
<evidence type="ECO:0000256" key="9">
    <source>
        <dbReference type="ARBA" id="ARBA00023172"/>
    </source>
</evidence>
<feature type="domain" description="Helicase ATP-binding" evidence="16">
    <location>
        <begin position="293"/>
        <end position="444"/>
    </location>
</feature>
<dbReference type="SMART" id="SM00490">
    <property type="entry name" value="HELICc"/>
    <property type="match status" value="1"/>
</dbReference>
<dbReference type="InterPro" id="IPR001650">
    <property type="entry name" value="Helicase_C-like"/>
</dbReference>
<dbReference type="GO" id="GO:0003677">
    <property type="term" value="F:DNA binding"/>
    <property type="evidence" value="ECO:0007669"/>
    <property type="project" value="UniProtKB-KW"/>
</dbReference>
<dbReference type="InterPro" id="IPR047112">
    <property type="entry name" value="RecG/Mfd"/>
</dbReference>
<dbReference type="InterPro" id="IPR014001">
    <property type="entry name" value="Helicase_ATP-bd"/>
</dbReference>
<keyword evidence="6 15" id="KW-0347">Helicase</keyword>
<dbReference type="PANTHER" id="PTHR47964">
    <property type="entry name" value="ATP-DEPENDENT DNA HELICASE HOMOLOG RECG, CHLOROPLASTIC"/>
    <property type="match status" value="1"/>
</dbReference>
<accession>A0A1F5H2B4</accession>
<dbReference type="PROSITE" id="PS51194">
    <property type="entry name" value="HELICASE_CTER"/>
    <property type="match status" value="1"/>
</dbReference>
<keyword evidence="11" id="KW-0413">Isomerase</keyword>
<sequence length="691" mass="77798">MDSNTPIENLPGIGTYYARKLKRLEIKTLEDLIYHFPFRYDDFSQISTISNLTPGEKISIQGVIWQIKNIRTRSGKFVTVATIVDQSATIEVIWFNQPYLTKTLKAGLPVSLSGKVQLDGNRPKLISPSYEVLRSTHHSLVPQNLGEVGSLITHDSTLHTGRLVPIYPETEGLSSKWLRAKIANFLPVHKDITRDFLPKKIIEDQKLEPLNSALSKIHFPKKYADVDIAKKRLAFDEIFTTQLMSQLRKKDWQEKRNSPKMKTNKKKLTLFIKKLPFNLTNAQKRSIDEILNDLNDTRPANRLLEGDVGSGKTVVAAAAAIAAFENGFDTLFAAPTEILAFQHQKTLDSILEPLNIKVGIWTASKKLNGDITCGTHALLTSFKPERQVGLVIVDEQHRFGVAQRAKLFLNHSQKLTPHLLTMTATPIPRTLALTLYGDLDLSILDEMPKGRQKIATFVVPNFKRNDAYRFIEKEIKTGKQAFILTPFVEPSETMATVKSATVEFEKLQTKFSKKTKLGLLHGRLKSREKEKIMGDFKNNKIQILVATPVVEVGIDVPNATIMLIESAERFGLAQLHQLRGRVGRGKHKSYCFLFTDSRSETSIKRLKSMGKVHVGFELAEIDLKMRGPGEIFGLTQSGFFNFKVADLSDQKLISTAQAEAKKIIEADPNLKKYPLLSEKLTTLNLQYSQPN</sequence>
<evidence type="ECO:0000256" key="4">
    <source>
        <dbReference type="ARBA" id="ARBA00022763"/>
    </source>
</evidence>
<protein>
    <recommendedName>
        <fullName evidence="2 15">ATP-dependent DNA helicase RecG</fullName>
        <ecNumber evidence="13 15">5.6.2.4</ecNumber>
    </recommendedName>
</protein>
<dbReference type="GO" id="GO:0016887">
    <property type="term" value="F:ATP hydrolysis activity"/>
    <property type="evidence" value="ECO:0007669"/>
    <property type="project" value="RHEA"/>
</dbReference>
<comment type="catalytic activity">
    <reaction evidence="12 15">
        <text>Couples ATP hydrolysis with the unwinding of duplex DNA by translocating in the 3'-5' direction.</text>
        <dbReference type="EC" id="5.6.2.4"/>
    </reaction>
</comment>
<dbReference type="SMART" id="SM00487">
    <property type="entry name" value="DEXDc"/>
    <property type="match status" value="1"/>
</dbReference>
<organism evidence="18 19">
    <name type="scientific">Candidatus Curtissbacteria bacterium RIFCSPLOWO2_01_FULL_38_11b</name>
    <dbReference type="NCBI Taxonomy" id="1797725"/>
    <lineage>
        <taxon>Bacteria</taxon>
        <taxon>Candidatus Curtissiibacteriota</taxon>
    </lineage>
</organism>
<dbReference type="SUPFAM" id="SSF50249">
    <property type="entry name" value="Nucleic acid-binding proteins"/>
    <property type="match status" value="1"/>
</dbReference>
<dbReference type="InterPro" id="IPR012340">
    <property type="entry name" value="NA-bd_OB-fold"/>
</dbReference>
<dbReference type="InterPro" id="IPR033454">
    <property type="entry name" value="RecG_wedge"/>
</dbReference>
<evidence type="ECO:0000256" key="1">
    <source>
        <dbReference type="ARBA" id="ARBA00007504"/>
    </source>
</evidence>
<dbReference type="PANTHER" id="PTHR47964:SF1">
    <property type="entry name" value="ATP-DEPENDENT DNA HELICASE HOMOLOG RECG, CHLOROPLASTIC"/>
    <property type="match status" value="1"/>
</dbReference>
<dbReference type="AlphaFoldDB" id="A0A1F5H2B4"/>
<comment type="caution">
    <text evidence="18">The sequence shown here is derived from an EMBL/GenBank/DDBJ whole genome shotgun (WGS) entry which is preliminary data.</text>
</comment>